<keyword evidence="1" id="KW-0812">Transmembrane</keyword>
<feature type="transmembrane region" description="Helical" evidence="1">
    <location>
        <begin position="6"/>
        <end position="25"/>
    </location>
</feature>
<sequence length="190" mass="22423">MGKYIYWIFVVVFFSLLANEAYKYFYPNDNIRAKRIECQEESITFERIYSPSLIKEAINALESGNVKTKYKMVPSVYTTSQMGKYFTIEDVNNDLLKILAKHKKQNKLNTQPLLIDYYVYENDVDDPGKKTEEAKKYAGYIRMNFYIGDSHVYANQIDFMDWQGKDIKDRLECAINSLRTLENEYDKPSK</sequence>
<keyword evidence="1" id="KW-1133">Transmembrane helix</keyword>
<proteinExistence type="predicted"/>
<accession>D9PHI5</accession>
<organism evidence="2">
    <name type="scientific">sediment metagenome</name>
    <dbReference type="NCBI Taxonomy" id="749907"/>
    <lineage>
        <taxon>unclassified sequences</taxon>
        <taxon>metagenomes</taxon>
        <taxon>ecological metagenomes</taxon>
    </lineage>
</organism>
<name>D9PHI5_9ZZZZ</name>
<protein>
    <submittedName>
        <fullName evidence="2">Uncharacterized protein</fullName>
    </submittedName>
</protein>
<evidence type="ECO:0000313" key="2">
    <source>
        <dbReference type="EMBL" id="EFK96985.1"/>
    </source>
</evidence>
<evidence type="ECO:0000256" key="1">
    <source>
        <dbReference type="SAM" id="Phobius"/>
    </source>
</evidence>
<gene>
    <name evidence="2" type="ORF">LDC_0985</name>
</gene>
<reference evidence="2" key="1">
    <citation type="submission" date="2010-07" db="EMBL/GenBank/DDBJ databases">
        <authorList>
            <consortium name="CONSOLIDER consortium CSD2007-00005"/>
            <person name="Guazzaroni M.-E."/>
            <person name="Richter M."/>
            <person name="Garcia-Salamanca A."/>
            <person name="Yarza P."/>
            <person name="Ferrer M."/>
        </authorList>
    </citation>
    <scope>NUCLEOTIDE SEQUENCE</scope>
</reference>
<dbReference type="EMBL" id="ADZX01000372">
    <property type="protein sequence ID" value="EFK96985.1"/>
    <property type="molecule type" value="Genomic_DNA"/>
</dbReference>
<keyword evidence="1" id="KW-0472">Membrane</keyword>
<dbReference type="AlphaFoldDB" id="D9PHI5"/>
<comment type="caution">
    <text evidence="2">The sequence shown here is derived from an EMBL/GenBank/DDBJ whole genome shotgun (WGS) entry which is preliminary data.</text>
</comment>
<reference evidence="2" key="2">
    <citation type="journal article" date="2011" name="Microb. Ecol.">
        <title>Taxonomic and Functional Metagenomic Profiling of the Microbial Community in the Anoxic Sediment of a Sub-saline Shallow Lake (Laguna de Carrizo, Central Spain).</title>
        <authorList>
            <person name="Ferrer M."/>
            <person name="Guazzaroni M.E."/>
            <person name="Richter M."/>
            <person name="Garcia-Salamanca A."/>
            <person name="Yarza P."/>
            <person name="Suarez-Suarez A."/>
            <person name="Solano J."/>
            <person name="Alcaide M."/>
            <person name="van Dillewijn P."/>
            <person name="Molina-Henares M.A."/>
            <person name="Lopez-Cortes N."/>
            <person name="Al-Ramahi Y."/>
            <person name="Guerrero C."/>
            <person name="Acosta A."/>
            <person name="de Eugenio L.I."/>
            <person name="Martinez V."/>
            <person name="Marques S."/>
            <person name="Rojo F."/>
            <person name="Santero E."/>
            <person name="Genilloud O."/>
            <person name="Perez-Perez J."/>
            <person name="Rossello-Mora R."/>
            <person name="Ramos J.L."/>
        </authorList>
    </citation>
    <scope>NUCLEOTIDE SEQUENCE</scope>
</reference>